<dbReference type="InterPro" id="IPR004839">
    <property type="entry name" value="Aminotransferase_I/II_large"/>
</dbReference>
<evidence type="ECO:0000256" key="2">
    <source>
        <dbReference type="ARBA" id="ARBA00012224"/>
    </source>
</evidence>
<reference evidence="7 8" key="1">
    <citation type="submission" date="2020-05" db="EMBL/GenBank/DDBJ databases">
        <title>Complete genome sequencing of Campylobacter and Arcobacter type strains.</title>
        <authorList>
            <person name="Miller W.G."/>
            <person name="Yee E."/>
        </authorList>
    </citation>
    <scope>NUCLEOTIDE SEQUENCE [LARGE SCALE GENOMIC DNA]</scope>
    <source>
        <strain evidence="7 8">LMG 21996</strain>
    </source>
</reference>
<evidence type="ECO:0000259" key="6">
    <source>
        <dbReference type="Pfam" id="PF00155"/>
    </source>
</evidence>
<accession>A0A7L5JQY6</accession>
<dbReference type="InterPro" id="IPR051798">
    <property type="entry name" value="Class-II_PLP-Dep_Aminotrans"/>
</dbReference>
<dbReference type="OrthoDB" id="9803354at2"/>
<dbReference type="GO" id="GO:0030170">
    <property type="term" value="F:pyridoxal phosphate binding"/>
    <property type="evidence" value="ECO:0007669"/>
    <property type="project" value="InterPro"/>
</dbReference>
<dbReference type="EMBL" id="CP054051">
    <property type="protein sequence ID" value="QKJ27480.1"/>
    <property type="molecule type" value="Genomic_DNA"/>
</dbReference>
<name>A0A7L5JQY6_9BACT</name>
<evidence type="ECO:0000256" key="1">
    <source>
        <dbReference type="ARBA" id="ARBA00001933"/>
    </source>
</evidence>
<dbReference type="KEGG" id="acib:ACBT_1580"/>
<dbReference type="InterPro" id="IPR015422">
    <property type="entry name" value="PyrdxlP-dep_Trfase_small"/>
</dbReference>
<dbReference type="PANTHER" id="PTHR43525">
    <property type="entry name" value="PROTEIN MALY"/>
    <property type="match status" value="1"/>
</dbReference>
<dbReference type="Gene3D" id="3.40.640.10">
    <property type="entry name" value="Type I PLP-dependent aspartate aminotransferase-like (Major domain)"/>
    <property type="match status" value="1"/>
</dbReference>
<evidence type="ECO:0000256" key="3">
    <source>
        <dbReference type="ARBA" id="ARBA00022898"/>
    </source>
</evidence>
<dbReference type="Pfam" id="PF00155">
    <property type="entry name" value="Aminotran_1_2"/>
    <property type="match status" value="1"/>
</dbReference>
<dbReference type="EC" id="4.4.1.13" evidence="2"/>
<comment type="similarity">
    <text evidence="5">Belongs to the class-II pyridoxal-phosphate-dependent aminotransferase family. MalY/PatB cystathionine beta-lyase subfamily.</text>
</comment>
<keyword evidence="4 7" id="KW-0456">Lyase</keyword>
<dbReference type="RefSeq" id="WP_024776107.1">
    <property type="nucleotide sequence ID" value="NZ_CP054051.1"/>
</dbReference>
<dbReference type="NCBIfam" id="TIGR04350">
    <property type="entry name" value="C_S_lyase_PatB"/>
    <property type="match status" value="1"/>
</dbReference>
<dbReference type="PANTHER" id="PTHR43525:SF1">
    <property type="entry name" value="PROTEIN MALY"/>
    <property type="match status" value="1"/>
</dbReference>
<dbReference type="InterPro" id="IPR027619">
    <property type="entry name" value="C-S_lyase_PatB-like"/>
</dbReference>
<evidence type="ECO:0000313" key="8">
    <source>
        <dbReference type="Proteomes" id="UP000509513"/>
    </source>
</evidence>
<evidence type="ECO:0000256" key="5">
    <source>
        <dbReference type="ARBA" id="ARBA00037974"/>
    </source>
</evidence>
<feature type="domain" description="Aminotransferase class I/classII large" evidence="6">
    <location>
        <begin position="29"/>
        <end position="379"/>
    </location>
</feature>
<protein>
    <recommendedName>
        <fullName evidence="2">cysteine-S-conjugate beta-lyase</fullName>
        <ecNumber evidence="2">4.4.1.13</ecNumber>
    </recommendedName>
</protein>
<dbReference type="InterPro" id="IPR015421">
    <property type="entry name" value="PyrdxlP-dep_Trfase_major"/>
</dbReference>
<dbReference type="AlphaFoldDB" id="A0A7L5JQY6"/>
<evidence type="ECO:0000256" key="4">
    <source>
        <dbReference type="ARBA" id="ARBA00023239"/>
    </source>
</evidence>
<proteinExistence type="inferred from homology"/>
<dbReference type="CDD" id="cd00609">
    <property type="entry name" value="AAT_like"/>
    <property type="match status" value="1"/>
</dbReference>
<sequence length="391" mass="45526">MKYNFDKIINRKNTNCYKWDTTKEDVLPMWVADMDFEVAPKIIDSIIKKAQHGVFGYTMIPKEYYEAEIYWWKKKYNFEIKKEWIEPTTGVIPSLSSIIQTFCESGDKILIQSPVYHYFNISIENNNCEVLNNNLIYENNNYKIDFEDFENKIRNNKVKLFILSNPHNPVGRVWNKNELKKMGELCLKYNVLVISDEIHRDLVYKNYCYTPFASISEEFLQNSITCTSASKTFNIAGLKASNIIVANKNLKVKLNKVLNRNEIKSLNIFGIDSLTTAYLHCEDWLDELLIYLEKNKDYLIDYIKKEIPELEVVKPEATYLLWIDISKLNISSTKLANKLENIGKIRIISGGTFGKNGDNFIRINIACPLKTLKDGLNRLKNGINQIKTLEN</sequence>
<organism evidence="7 8">
    <name type="scientific">Aliarcobacter cibarius</name>
    <dbReference type="NCBI Taxonomy" id="255507"/>
    <lineage>
        <taxon>Bacteria</taxon>
        <taxon>Pseudomonadati</taxon>
        <taxon>Campylobacterota</taxon>
        <taxon>Epsilonproteobacteria</taxon>
        <taxon>Campylobacterales</taxon>
        <taxon>Arcobacteraceae</taxon>
        <taxon>Aliarcobacter</taxon>
    </lineage>
</organism>
<keyword evidence="3" id="KW-0663">Pyridoxal phosphate</keyword>
<comment type="cofactor">
    <cofactor evidence="1">
        <name>pyridoxal 5'-phosphate</name>
        <dbReference type="ChEBI" id="CHEBI:597326"/>
    </cofactor>
</comment>
<dbReference type="Gene3D" id="3.90.1150.10">
    <property type="entry name" value="Aspartate Aminotransferase, domain 1"/>
    <property type="match status" value="1"/>
</dbReference>
<evidence type="ECO:0000313" key="7">
    <source>
        <dbReference type="EMBL" id="QKJ27480.1"/>
    </source>
</evidence>
<dbReference type="SUPFAM" id="SSF53383">
    <property type="entry name" value="PLP-dependent transferases"/>
    <property type="match status" value="1"/>
</dbReference>
<gene>
    <name evidence="7" type="ORF">ACBT_1580</name>
</gene>
<dbReference type="Proteomes" id="UP000509513">
    <property type="component" value="Chromosome"/>
</dbReference>
<dbReference type="InterPro" id="IPR015424">
    <property type="entry name" value="PyrdxlP-dep_Trfase"/>
</dbReference>
<dbReference type="GO" id="GO:0047804">
    <property type="term" value="F:cysteine-S-conjugate beta-lyase activity"/>
    <property type="evidence" value="ECO:0007669"/>
    <property type="project" value="UniProtKB-EC"/>
</dbReference>